<dbReference type="AlphaFoldDB" id="A0A9Q0KEP0"/>
<sequence>MHCVLFSYPHLVKLRMLMVCIQHVIINQSSPSTLHRSPVLYIINNLSPSLSFTIVPARTRTLNKNDGSGSCQNKLNGQITVITFSEVLYYTNKGSWISAQKPKGNC</sequence>
<keyword evidence="2" id="KW-1185">Reference proteome</keyword>
<proteinExistence type="predicted"/>
<gene>
    <name evidence="1" type="ORF">NE237_015802</name>
</gene>
<comment type="caution">
    <text evidence="1">The sequence shown here is derived from an EMBL/GenBank/DDBJ whole genome shotgun (WGS) entry which is preliminary data.</text>
</comment>
<evidence type="ECO:0000313" key="2">
    <source>
        <dbReference type="Proteomes" id="UP001141806"/>
    </source>
</evidence>
<organism evidence="1 2">
    <name type="scientific">Protea cynaroides</name>
    <dbReference type="NCBI Taxonomy" id="273540"/>
    <lineage>
        <taxon>Eukaryota</taxon>
        <taxon>Viridiplantae</taxon>
        <taxon>Streptophyta</taxon>
        <taxon>Embryophyta</taxon>
        <taxon>Tracheophyta</taxon>
        <taxon>Spermatophyta</taxon>
        <taxon>Magnoliopsida</taxon>
        <taxon>Proteales</taxon>
        <taxon>Proteaceae</taxon>
        <taxon>Protea</taxon>
    </lineage>
</organism>
<dbReference type="EMBL" id="JAMYWD010000006">
    <property type="protein sequence ID" value="KAJ4969101.1"/>
    <property type="molecule type" value="Genomic_DNA"/>
</dbReference>
<protein>
    <submittedName>
        <fullName evidence="1">Uncharacterized protein</fullName>
    </submittedName>
</protein>
<dbReference type="Proteomes" id="UP001141806">
    <property type="component" value="Unassembled WGS sequence"/>
</dbReference>
<reference evidence="1" key="1">
    <citation type="journal article" date="2023" name="Plant J.">
        <title>The genome of the king protea, Protea cynaroides.</title>
        <authorList>
            <person name="Chang J."/>
            <person name="Duong T.A."/>
            <person name="Schoeman C."/>
            <person name="Ma X."/>
            <person name="Roodt D."/>
            <person name="Barker N."/>
            <person name="Li Z."/>
            <person name="Van de Peer Y."/>
            <person name="Mizrachi E."/>
        </authorList>
    </citation>
    <scope>NUCLEOTIDE SEQUENCE</scope>
    <source>
        <tissue evidence="1">Young leaves</tissue>
    </source>
</reference>
<accession>A0A9Q0KEP0</accession>
<evidence type="ECO:0000313" key="1">
    <source>
        <dbReference type="EMBL" id="KAJ4969101.1"/>
    </source>
</evidence>
<name>A0A9Q0KEP0_9MAGN</name>